<dbReference type="AlphaFoldDB" id="A0A1I5J0Q2"/>
<gene>
    <name evidence="1" type="ORF">SAMN04489713_108215</name>
</gene>
<evidence type="ECO:0000313" key="2">
    <source>
        <dbReference type="Proteomes" id="UP000183413"/>
    </source>
</evidence>
<dbReference type="STRING" id="1993.SAMN04489713_108215"/>
<dbReference type="EMBL" id="FOVH01000008">
    <property type="protein sequence ID" value="SFO66312.1"/>
    <property type="molecule type" value="Genomic_DNA"/>
</dbReference>
<name>A0A1I5J0Q2_9ACTN</name>
<accession>A0A1I5J0Q2</accession>
<dbReference type="OrthoDB" id="3483150at2"/>
<dbReference type="InParanoid" id="A0A1I5J0Q2"/>
<sequence length="73" mass="7248">MKSYSYTELAELTGEVLPERAVLSTLLVGGGNGGHSIVPNCATNVVNQSGSLGQLLLAGPNTTTVACSGATVG</sequence>
<organism evidence="1 2">
    <name type="scientific">Actinomadura madurae</name>
    <dbReference type="NCBI Taxonomy" id="1993"/>
    <lineage>
        <taxon>Bacteria</taxon>
        <taxon>Bacillati</taxon>
        <taxon>Actinomycetota</taxon>
        <taxon>Actinomycetes</taxon>
        <taxon>Streptosporangiales</taxon>
        <taxon>Thermomonosporaceae</taxon>
        <taxon>Actinomadura</taxon>
    </lineage>
</organism>
<dbReference type="Proteomes" id="UP000183413">
    <property type="component" value="Unassembled WGS sequence"/>
</dbReference>
<dbReference type="GeneID" id="99655570"/>
<dbReference type="RefSeq" id="WP_021598731.1">
    <property type="nucleotide sequence ID" value="NZ_CP083237.1"/>
</dbReference>
<reference evidence="1 2" key="1">
    <citation type="submission" date="2016-10" db="EMBL/GenBank/DDBJ databases">
        <authorList>
            <person name="de Groot N.N."/>
        </authorList>
    </citation>
    <scope>NUCLEOTIDE SEQUENCE [LARGE SCALE GENOMIC DNA]</scope>
    <source>
        <strain evidence="1 2">DSM 43067</strain>
    </source>
</reference>
<keyword evidence="2" id="KW-1185">Reference proteome</keyword>
<evidence type="ECO:0000313" key="1">
    <source>
        <dbReference type="EMBL" id="SFO66312.1"/>
    </source>
</evidence>
<protein>
    <submittedName>
        <fullName evidence="1">Uncharacterized protein</fullName>
    </submittedName>
</protein>
<proteinExistence type="predicted"/>